<accession>A0A101M4Z0</accession>
<dbReference type="AlphaFoldDB" id="A0A101M4Z0"/>
<dbReference type="EMBL" id="LKAM01000001">
    <property type="protein sequence ID" value="KUM51176.1"/>
    <property type="molecule type" value="Genomic_DNA"/>
</dbReference>
<keyword evidence="1" id="KW-0496">Mitochondrion</keyword>
<sequence>MCIMCDASYHPRSNNLLSSPYILFKSRMIHAFHSVLLDPQIRIPPSLSVLDIQSSLRLRYVLYIRAIAYATEFYARLRNHHRRFL</sequence>
<protein>
    <submittedName>
        <fullName evidence="1">Uncharacterized protein</fullName>
    </submittedName>
</protein>
<comment type="caution">
    <text evidence="1">The sequence shown here is derived from an EMBL/GenBank/DDBJ whole genome shotgun (WGS) entry which is preliminary data.</text>
</comment>
<reference evidence="1" key="1">
    <citation type="journal article" date="2015" name="Genome Biol. Evol.">
        <title>Organellar Genomes of White Spruce (Picea glauca): Assembly and Annotation.</title>
        <authorList>
            <person name="Jackman S.D."/>
            <person name="Warren R.L."/>
            <person name="Gibb E.A."/>
            <person name="Vandervalk B.P."/>
            <person name="Mohamadi H."/>
            <person name="Chu J."/>
            <person name="Raymond A."/>
            <person name="Pleasance S."/>
            <person name="Coope R."/>
            <person name="Wildung M.R."/>
            <person name="Ritland C.E."/>
            <person name="Bousquet J."/>
            <person name="Jones S.J."/>
            <person name="Bohlmann J."/>
            <person name="Birol I."/>
        </authorList>
    </citation>
    <scope>NUCLEOTIDE SEQUENCE [LARGE SCALE GENOMIC DNA]</scope>
    <source>
        <tissue evidence="1">Flushing bud</tissue>
    </source>
</reference>
<evidence type="ECO:0000313" key="1">
    <source>
        <dbReference type="EMBL" id="KUM51176.1"/>
    </source>
</evidence>
<name>A0A101M4Z0_PICGL</name>
<geneLocation type="mitochondrion" evidence="1"/>
<proteinExistence type="predicted"/>
<gene>
    <name evidence="1" type="ORF">ABT39_MTgene1022</name>
</gene>
<organism evidence="1">
    <name type="scientific">Picea glauca</name>
    <name type="common">White spruce</name>
    <name type="synonym">Pinus glauca</name>
    <dbReference type="NCBI Taxonomy" id="3330"/>
    <lineage>
        <taxon>Eukaryota</taxon>
        <taxon>Viridiplantae</taxon>
        <taxon>Streptophyta</taxon>
        <taxon>Embryophyta</taxon>
        <taxon>Tracheophyta</taxon>
        <taxon>Spermatophyta</taxon>
        <taxon>Pinopsida</taxon>
        <taxon>Pinidae</taxon>
        <taxon>Conifers I</taxon>
        <taxon>Pinales</taxon>
        <taxon>Pinaceae</taxon>
        <taxon>Picea</taxon>
    </lineage>
</organism>